<sequence>MSQEREQTQWMHCSAQWQRAALDTEDASLLGRGPASETDIVMGSAKRRAPGASVVQPYEPLAPGLKEGEQCGPKRSSHMIPVVVVVVDGARHMVSPTAIRSLQATTRMRSGGGGSGGRVAQAEQGKGAGTQETRTSSPPAGICGLERERERGARETEREKQREDRGLPIIYCKWLVGARSPAAAAAAAAIALLQPCPPLRWHHVDQVAAVGSSLTSWTTRPQSRQTGRQHVEEQQQQQQQQQAKWKPWTMPARPGLRHAGSDKSTTRLALQETGQRRACSEHSAPRRRRTSGIC</sequence>
<feature type="compositionally biased region" description="Polar residues" evidence="1">
    <location>
        <begin position="215"/>
        <end position="228"/>
    </location>
</feature>
<dbReference type="Proteomes" id="UP000800093">
    <property type="component" value="Unassembled WGS sequence"/>
</dbReference>
<comment type="caution">
    <text evidence="2">The sequence shown here is derived from an EMBL/GenBank/DDBJ whole genome shotgun (WGS) entry which is preliminary data.</text>
</comment>
<feature type="compositionally biased region" description="Basic residues" evidence="1">
    <location>
        <begin position="285"/>
        <end position="294"/>
    </location>
</feature>
<protein>
    <submittedName>
        <fullName evidence="2">Uncharacterized protein</fullName>
    </submittedName>
</protein>
<proteinExistence type="predicted"/>
<organism evidence="2 3">
    <name type="scientific">Lojkania enalia</name>
    <dbReference type="NCBI Taxonomy" id="147567"/>
    <lineage>
        <taxon>Eukaryota</taxon>
        <taxon>Fungi</taxon>
        <taxon>Dikarya</taxon>
        <taxon>Ascomycota</taxon>
        <taxon>Pezizomycotina</taxon>
        <taxon>Dothideomycetes</taxon>
        <taxon>Pleosporomycetidae</taxon>
        <taxon>Pleosporales</taxon>
        <taxon>Pleosporales incertae sedis</taxon>
        <taxon>Lojkania</taxon>
    </lineage>
</organism>
<reference evidence="3" key="1">
    <citation type="journal article" date="2020" name="Stud. Mycol.">
        <title>101 Dothideomycetes genomes: A test case for predicting lifestyles and emergence of pathogens.</title>
        <authorList>
            <person name="Haridas S."/>
            <person name="Albert R."/>
            <person name="Binder M."/>
            <person name="Bloem J."/>
            <person name="LaButti K."/>
            <person name="Salamov A."/>
            <person name="Andreopoulos B."/>
            <person name="Baker S."/>
            <person name="Barry K."/>
            <person name="Bills G."/>
            <person name="Bluhm B."/>
            <person name="Cannon C."/>
            <person name="Castanera R."/>
            <person name="Culley D."/>
            <person name="Daum C."/>
            <person name="Ezra D."/>
            <person name="Gonzalez J."/>
            <person name="Henrissat B."/>
            <person name="Kuo A."/>
            <person name="Liang C."/>
            <person name="Lipzen A."/>
            <person name="Lutzoni F."/>
            <person name="Magnuson J."/>
            <person name="Mondo S."/>
            <person name="Nolan M."/>
            <person name="Ohm R."/>
            <person name="Pangilinan J."/>
            <person name="Park H.-J."/>
            <person name="Ramirez L."/>
            <person name="Alfaro M."/>
            <person name="Sun H."/>
            <person name="Tritt A."/>
            <person name="Yoshinaga Y."/>
            <person name="Zwiers L.-H."/>
            <person name="Turgeon B."/>
            <person name="Goodwin S."/>
            <person name="Spatafora J."/>
            <person name="Crous P."/>
            <person name="Grigoriev I."/>
        </authorList>
    </citation>
    <scope>NUCLEOTIDE SEQUENCE [LARGE SCALE GENOMIC DNA]</scope>
    <source>
        <strain evidence="3">CBS 304.66</strain>
    </source>
</reference>
<dbReference type="EMBL" id="ML986583">
    <property type="protein sequence ID" value="KAF2269290.1"/>
    <property type="molecule type" value="Genomic_DNA"/>
</dbReference>
<keyword evidence="3" id="KW-1185">Reference proteome</keyword>
<evidence type="ECO:0000313" key="3">
    <source>
        <dbReference type="Proteomes" id="UP000800093"/>
    </source>
</evidence>
<evidence type="ECO:0000256" key="1">
    <source>
        <dbReference type="SAM" id="MobiDB-lite"/>
    </source>
</evidence>
<accession>A0A9P4TQ88</accession>
<feature type="compositionally biased region" description="Basic and acidic residues" evidence="1">
    <location>
        <begin position="145"/>
        <end position="162"/>
    </location>
</feature>
<feature type="region of interest" description="Disordered" evidence="1">
    <location>
        <begin position="103"/>
        <end position="162"/>
    </location>
</feature>
<feature type="compositionally biased region" description="Basic and acidic residues" evidence="1">
    <location>
        <begin position="274"/>
        <end position="284"/>
    </location>
</feature>
<feature type="region of interest" description="Disordered" evidence="1">
    <location>
        <begin position="215"/>
        <end position="294"/>
    </location>
</feature>
<dbReference type="AlphaFoldDB" id="A0A9P4TQ88"/>
<gene>
    <name evidence="2" type="ORF">CC78DRAFT_575399</name>
</gene>
<name>A0A9P4TQ88_9PLEO</name>
<evidence type="ECO:0000313" key="2">
    <source>
        <dbReference type="EMBL" id="KAF2269290.1"/>
    </source>
</evidence>